<accession>A0A414RJU7</accession>
<feature type="compositionally biased region" description="Polar residues" evidence="1">
    <location>
        <begin position="51"/>
        <end position="65"/>
    </location>
</feature>
<dbReference type="RefSeq" id="WP_118210962.1">
    <property type="nucleotide sequence ID" value="NZ_QRHQ01000001.1"/>
</dbReference>
<organism evidence="2 3">
    <name type="scientific">Phocaeicola plebeius</name>
    <dbReference type="NCBI Taxonomy" id="310297"/>
    <lineage>
        <taxon>Bacteria</taxon>
        <taxon>Pseudomonadati</taxon>
        <taxon>Bacteroidota</taxon>
        <taxon>Bacteroidia</taxon>
        <taxon>Bacteroidales</taxon>
        <taxon>Bacteroidaceae</taxon>
        <taxon>Phocaeicola</taxon>
    </lineage>
</organism>
<protein>
    <submittedName>
        <fullName evidence="2">DUF3408 domain-containing protein</fullName>
    </submittedName>
</protein>
<sequence>MRKNASSRIMDEDLKIFLGIKPEVEEQKPAPAGMPAQEHEDVQAGMDENMSEQTGEAVQENTDGSPQVVHRVSGKQRRTSLEEYKAMFLPVPSIEDRKPVFLSRDTRDALDRIVSLFGSRRMSVSGLMENIARHHLATYGEDIEAWRKL</sequence>
<dbReference type="Pfam" id="PF11888">
    <property type="entry name" value="DUF3408"/>
    <property type="match status" value="1"/>
</dbReference>
<proteinExistence type="predicted"/>
<dbReference type="InterPro" id="IPR021823">
    <property type="entry name" value="DUF3408"/>
</dbReference>
<comment type="caution">
    <text evidence="2">The sequence shown here is derived from an EMBL/GenBank/DDBJ whole genome shotgun (WGS) entry which is preliminary data.</text>
</comment>
<evidence type="ECO:0000313" key="3">
    <source>
        <dbReference type="Proteomes" id="UP000283485"/>
    </source>
</evidence>
<evidence type="ECO:0000313" key="2">
    <source>
        <dbReference type="EMBL" id="RHF93449.1"/>
    </source>
</evidence>
<gene>
    <name evidence="2" type="ORF">DW653_00850</name>
</gene>
<name>A0A414RJU7_9BACT</name>
<reference evidence="2 3" key="1">
    <citation type="submission" date="2018-08" db="EMBL/GenBank/DDBJ databases">
        <title>A genome reference for cultivated species of the human gut microbiota.</title>
        <authorList>
            <person name="Zou Y."/>
            <person name="Xue W."/>
            <person name="Luo G."/>
        </authorList>
    </citation>
    <scope>NUCLEOTIDE SEQUENCE [LARGE SCALE GENOMIC DNA]</scope>
    <source>
        <strain evidence="2 3">AM23-23</strain>
    </source>
</reference>
<evidence type="ECO:0000256" key="1">
    <source>
        <dbReference type="SAM" id="MobiDB-lite"/>
    </source>
</evidence>
<dbReference type="Proteomes" id="UP000283485">
    <property type="component" value="Unassembled WGS sequence"/>
</dbReference>
<dbReference type="AlphaFoldDB" id="A0A414RJU7"/>
<feature type="region of interest" description="Disordered" evidence="1">
    <location>
        <begin position="47"/>
        <end position="76"/>
    </location>
</feature>
<dbReference type="EMBL" id="QRHQ01000001">
    <property type="protein sequence ID" value="RHF93449.1"/>
    <property type="molecule type" value="Genomic_DNA"/>
</dbReference>